<dbReference type="GO" id="GO:0005829">
    <property type="term" value="C:cytosol"/>
    <property type="evidence" value="ECO:0007669"/>
    <property type="project" value="TreeGrafter"/>
</dbReference>
<evidence type="ECO:0000313" key="1">
    <source>
        <dbReference type="EMBL" id="MST73113.1"/>
    </source>
</evidence>
<dbReference type="PANTHER" id="PTHR10000">
    <property type="entry name" value="PHOSPHOSERINE PHOSPHATASE"/>
    <property type="match status" value="1"/>
</dbReference>
<organism evidence="1 2">
    <name type="scientific">Olsenella porci</name>
    <dbReference type="NCBI Taxonomy" id="2652279"/>
    <lineage>
        <taxon>Bacteria</taxon>
        <taxon>Bacillati</taxon>
        <taxon>Actinomycetota</taxon>
        <taxon>Coriobacteriia</taxon>
        <taxon>Coriobacteriales</taxon>
        <taxon>Atopobiaceae</taxon>
        <taxon>Olsenella</taxon>
    </lineage>
</organism>
<dbReference type="GO" id="GO:0016791">
    <property type="term" value="F:phosphatase activity"/>
    <property type="evidence" value="ECO:0007669"/>
    <property type="project" value="TreeGrafter"/>
</dbReference>
<dbReference type="GO" id="GO:0000287">
    <property type="term" value="F:magnesium ion binding"/>
    <property type="evidence" value="ECO:0007669"/>
    <property type="project" value="TreeGrafter"/>
</dbReference>
<proteinExistence type="predicted"/>
<name>A0A6N7XFP0_9ACTN</name>
<reference evidence="1 2" key="1">
    <citation type="submission" date="2019-08" db="EMBL/GenBank/DDBJ databases">
        <title>In-depth cultivation of the pig gut microbiome towards novel bacterial diversity and tailored functional studies.</title>
        <authorList>
            <person name="Wylensek D."/>
            <person name="Hitch T.C.A."/>
            <person name="Clavel T."/>
        </authorList>
    </citation>
    <scope>NUCLEOTIDE SEQUENCE [LARGE SCALE GENOMIC DNA]</scope>
    <source>
        <strain evidence="1 2">CA-Schmier-601-WT-1</strain>
    </source>
</reference>
<dbReference type="AlphaFoldDB" id="A0A6N7XFP0"/>
<dbReference type="PANTHER" id="PTHR10000:SF8">
    <property type="entry name" value="HAD SUPERFAMILY HYDROLASE-LIKE, TYPE 3"/>
    <property type="match status" value="1"/>
</dbReference>
<gene>
    <name evidence="1" type="ORF">FYJ68_08320</name>
</gene>
<comment type="caution">
    <text evidence="1">The sequence shown here is derived from an EMBL/GenBank/DDBJ whole genome shotgun (WGS) entry which is preliminary data.</text>
</comment>
<dbReference type="Gene3D" id="3.30.1240.10">
    <property type="match status" value="1"/>
</dbReference>
<dbReference type="Pfam" id="PF08282">
    <property type="entry name" value="Hydrolase_3"/>
    <property type="match status" value="1"/>
</dbReference>
<dbReference type="Gene3D" id="3.40.50.1000">
    <property type="entry name" value="HAD superfamily/HAD-like"/>
    <property type="match status" value="1"/>
</dbReference>
<dbReference type="InterPro" id="IPR023214">
    <property type="entry name" value="HAD_sf"/>
</dbReference>
<protein>
    <submittedName>
        <fullName evidence="1">HAD family phosphatase</fullName>
    </submittedName>
</protein>
<dbReference type="RefSeq" id="WP_154435748.1">
    <property type="nucleotide sequence ID" value="NZ_VUNC01000006.1"/>
</dbReference>
<accession>A0A6N7XFP0</accession>
<evidence type="ECO:0000313" key="2">
    <source>
        <dbReference type="Proteomes" id="UP000469325"/>
    </source>
</evidence>
<keyword evidence="2" id="KW-1185">Reference proteome</keyword>
<dbReference type="Proteomes" id="UP000469325">
    <property type="component" value="Unassembled WGS sequence"/>
</dbReference>
<dbReference type="InterPro" id="IPR036412">
    <property type="entry name" value="HAD-like_sf"/>
</dbReference>
<dbReference type="EMBL" id="VUNC01000006">
    <property type="protein sequence ID" value="MST73113.1"/>
    <property type="molecule type" value="Genomic_DNA"/>
</dbReference>
<sequence length="281" mass="29938">MVGLFASDLDGTLLGVTHRVSRPVLRAIRAATDSGRHFAVATGRVMRSPDDFGFASVPIESVCANGAIVLGRDGSVLHHVPMDPDFVGALLEAFPGIDLQCVSLDRTYHRCSRDEFLAHRRGGSPAWRVLSHLVPLREGEHVFGRSVEGIVSSGIVKVNCRPTDPGVAQALVAYVSAHPSQAVNAPFSSQMLEITDPSANKGCAVAWLAGWLGLREDQVAVYGDGGNDVAMLRRFSRSYAPVGAMPKAKESASRVLGSNALYAVPRHVLETVRKEGAFTAG</sequence>
<dbReference type="SUPFAM" id="SSF56784">
    <property type="entry name" value="HAD-like"/>
    <property type="match status" value="1"/>
</dbReference>